<gene>
    <name evidence="3" type="ORF">VM95_17755</name>
</gene>
<evidence type="ECO:0000313" key="4">
    <source>
        <dbReference type="Proteomes" id="UP000033699"/>
    </source>
</evidence>
<dbReference type="InterPro" id="IPR051603">
    <property type="entry name" value="Zinc-ADH_QOR/CCCR"/>
</dbReference>
<dbReference type="Gene3D" id="3.40.50.720">
    <property type="entry name" value="NAD(P)-binding Rossmann-like Domain"/>
    <property type="match status" value="1"/>
</dbReference>
<dbReference type="Gene3D" id="3.90.180.10">
    <property type="entry name" value="Medium-chain alcohol dehydrogenases, catalytic domain"/>
    <property type="match status" value="1"/>
</dbReference>
<dbReference type="AlphaFoldDB" id="A0A0F2TFG5"/>
<dbReference type="Pfam" id="PF00107">
    <property type="entry name" value="ADH_zinc_N"/>
    <property type="match status" value="1"/>
</dbReference>
<dbReference type="InterPro" id="IPR020843">
    <property type="entry name" value="ER"/>
</dbReference>
<dbReference type="SMART" id="SM00829">
    <property type="entry name" value="PKS_ER"/>
    <property type="match status" value="1"/>
</dbReference>
<dbReference type="OrthoDB" id="9792162at2"/>
<reference evidence="3 4" key="1">
    <citation type="submission" date="2015-02" db="EMBL/GenBank/DDBJ databases">
        <authorList>
            <person name="Ju K.-S."/>
            <person name="Doroghazi J.R."/>
            <person name="Metcalf W."/>
        </authorList>
    </citation>
    <scope>NUCLEOTIDE SEQUENCE [LARGE SCALE GENOMIC DNA]</scope>
    <source>
        <strain evidence="3 4">ATCC 31215</strain>
    </source>
</reference>
<dbReference type="PANTHER" id="PTHR44154">
    <property type="entry name" value="QUINONE OXIDOREDUCTASE"/>
    <property type="match status" value="1"/>
</dbReference>
<dbReference type="InterPro" id="IPR013149">
    <property type="entry name" value="ADH-like_C"/>
</dbReference>
<keyword evidence="4" id="KW-1185">Reference proteome</keyword>
<dbReference type="PANTHER" id="PTHR44154:SF1">
    <property type="entry name" value="QUINONE OXIDOREDUCTASE"/>
    <property type="match status" value="1"/>
</dbReference>
<accession>A0A0F2TFG5</accession>
<feature type="domain" description="Enoyl reductase (ER)" evidence="2">
    <location>
        <begin position="11"/>
        <end position="327"/>
    </location>
</feature>
<evidence type="ECO:0000259" key="2">
    <source>
        <dbReference type="SMART" id="SM00829"/>
    </source>
</evidence>
<keyword evidence="1" id="KW-0521">NADP</keyword>
<dbReference type="InterPro" id="IPR013154">
    <property type="entry name" value="ADH-like_N"/>
</dbReference>
<organism evidence="3 4">
    <name type="scientific">Streptomyces rubellomurinus (strain ATCC 31215)</name>
    <dbReference type="NCBI Taxonomy" id="359131"/>
    <lineage>
        <taxon>Bacteria</taxon>
        <taxon>Bacillati</taxon>
        <taxon>Actinomycetota</taxon>
        <taxon>Actinomycetes</taxon>
        <taxon>Kitasatosporales</taxon>
        <taxon>Streptomycetaceae</taxon>
        <taxon>Streptomyces</taxon>
    </lineage>
</organism>
<dbReference type="Pfam" id="PF08240">
    <property type="entry name" value="ADH_N"/>
    <property type="match status" value="1"/>
</dbReference>
<dbReference type="InterPro" id="IPR011032">
    <property type="entry name" value="GroES-like_sf"/>
</dbReference>
<dbReference type="CDD" id="cd08268">
    <property type="entry name" value="MDR2"/>
    <property type="match status" value="1"/>
</dbReference>
<dbReference type="PATRIC" id="fig|359131.3.peg.4142"/>
<dbReference type="SUPFAM" id="SSF51735">
    <property type="entry name" value="NAD(P)-binding Rossmann-fold domains"/>
    <property type="match status" value="1"/>
</dbReference>
<dbReference type="Proteomes" id="UP000033699">
    <property type="component" value="Unassembled WGS sequence"/>
</dbReference>
<dbReference type="SUPFAM" id="SSF50129">
    <property type="entry name" value="GroES-like"/>
    <property type="match status" value="1"/>
</dbReference>
<evidence type="ECO:0000313" key="3">
    <source>
        <dbReference type="EMBL" id="KJS60995.1"/>
    </source>
</evidence>
<dbReference type="RefSeq" id="WP_045697834.1">
    <property type="nucleotide sequence ID" value="NZ_JZKH01000033.1"/>
</dbReference>
<sequence length="331" mass="34610">MPRTVVFETTGGPEVLTVRTTDMPEPGPGELRIRVAAIGLNRAEALFRSGTYLDDPKLPATLGYEASGTVDALGEGVTGFAVGDLVDTVPAFSMNDYGTYGTHVLAPVHAVVHHPAGLTPVQGTAVWMPYLTAYGALAEDGHLRPGDHVLLTAAASGVGLAAIRTARRLGAVPIATTRTPGKKQQLLDAGAARVVVTGEEDLVEAVLDATGGQGVRTVFDPVAGPGILTLARTVAPGGRVIVYGRLDPRDTPLPGQEDFAPVLSRFYSMHEVTRDRERLRRAHAFVAAGLADGGFVPVVDRVFAGLDTVADAHRYLEAGTQVGKIVLTVGD</sequence>
<dbReference type="InterPro" id="IPR036291">
    <property type="entry name" value="NAD(P)-bd_dom_sf"/>
</dbReference>
<dbReference type="GO" id="GO:0016491">
    <property type="term" value="F:oxidoreductase activity"/>
    <property type="evidence" value="ECO:0007669"/>
    <property type="project" value="InterPro"/>
</dbReference>
<proteinExistence type="predicted"/>
<protein>
    <submittedName>
        <fullName evidence="3">NADPH:quinone reductase</fullName>
    </submittedName>
</protein>
<dbReference type="EMBL" id="JZKH01000033">
    <property type="protein sequence ID" value="KJS60995.1"/>
    <property type="molecule type" value="Genomic_DNA"/>
</dbReference>
<evidence type="ECO:0000256" key="1">
    <source>
        <dbReference type="ARBA" id="ARBA00022857"/>
    </source>
</evidence>
<comment type="caution">
    <text evidence="3">The sequence shown here is derived from an EMBL/GenBank/DDBJ whole genome shotgun (WGS) entry which is preliminary data.</text>
</comment>
<name>A0A0F2TFG5_STRR3</name>